<accession>A0AAU7JJZ8</accession>
<protein>
    <submittedName>
        <fullName evidence="2">YncE family protein</fullName>
    </submittedName>
</protein>
<dbReference type="EMBL" id="CP157484">
    <property type="protein sequence ID" value="XBO40741.1"/>
    <property type="molecule type" value="Genomic_DNA"/>
</dbReference>
<dbReference type="PANTHER" id="PTHR47197">
    <property type="entry name" value="PROTEIN NIRF"/>
    <property type="match status" value="1"/>
</dbReference>
<feature type="signal peptide" evidence="1">
    <location>
        <begin position="1"/>
        <end position="24"/>
    </location>
</feature>
<dbReference type="RefSeq" id="WP_406857597.1">
    <property type="nucleotide sequence ID" value="NZ_CP157484.1"/>
</dbReference>
<dbReference type="Gene3D" id="2.130.10.10">
    <property type="entry name" value="YVTN repeat-like/Quinoprotein amine dehydrogenase"/>
    <property type="match status" value="1"/>
</dbReference>
<reference evidence="2" key="1">
    <citation type="submission" date="2024-05" db="EMBL/GenBank/DDBJ databases">
        <authorList>
            <person name="Kim S."/>
            <person name="Heo J."/>
            <person name="Choi H."/>
            <person name="Choi Y."/>
            <person name="Kwon S.-W."/>
            <person name="Kim Y."/>
        </authorList>
    </citation>
    <scope>NUCLEOTIDE SEQUENCE</scope>
    <source>
        <strain evidence="2">KACC 23698</strain>
    </source>
</reference>
<proteinExistence type="predicted"/>
<dbReference type="InterPro" id="IPR015943">
    <property type="entry name" value="WD40/YVTN_repeat-like_dom_sf"/>
</dbReference>
<dbReference type="InterPro" id="IPR011048">
    <property type="entry name" value="Haem_d1_sf"/>
</dbReference>
<dbReference type="AlphaFoldDB" id="A0AAU7JJZ8"/>
<sequence>MRAAAGVSLALAAVLVGASPPAAAGALTVEARIPLGAVKGRIDHLALDLDGRRLFVAELGNDTVGVVDLRAGRLVQKIEGLAEPQGVGWDPDTRTLWVANARDGSVRVFDGATLKAVARIDLGDDADNVRISRGQVFVGYGSGAIAVIDPSSRKVIATMQLKAHPEGFQIEPSSGRAFVNLPELQEIAVLDLPGGNQAASWRIGRFRANFPMALAPNGGGIAVAARQSAALLRYGADGRIAWHAAACSDADDVFFDPRRQRIYISCGEGVVDVRADQDGGESERIRTAPGARTSLFSPDLDRLFVAAPARTSPAEIIVLKPQAD</sequence>
<organism evidence="2">
    <name type="scientific">Alsobacter sp. KACC 23698</name>
    <dbReference type="NCBI Taxonomy" id="3149229"/>
    <lineage>
        <taxon>Bacteria</taxon>
        <taxon>Pseudomonadati</taxon>
        <taxon>Pseudomonadota</taxon>
        <taxon>Alphaproteobacteria</taxon>
        <taxon>Hyphomicrobiales</taxon>
        <taxon>Alsobacteraceae</taxon>
        <taxon>Alsobacter</taxon>
    </lineage>
</organism>
<evidence type="ECO:0000256" key="1">
    <source>
        <dbReference type="SAM" id="SignalP"/>
    </source>
</evidence>
<gene>
    <name evidence="2" type="ORF">ABEG18_08245</name>
</gene>
<name>A0AAU7JJZ8_9HYPH</name>
<feature type="chain" id="PRO_5043761622" evidence="1">
    <location>
        <begin position="25"/>
        <end position="324"/>
    </location>
</feature>
<dbReference type="InterPro" id="IPR051200">
    <property type="entry name" value="Host-pathogen_enzymatic-act"/>
</dbReference>
<evidence type="ECO:0000313" key="2">
    <source>
        <dbReference type="EMBL" id="XBO40741.1"/>
    </source>
</evidence>
<dbReference type="PANTHER" id="PTHR47197:SF3">
    <property type="entry name" value="DIHYDRO-HEME D1 DEHYDROGENASE"/>
    <property type="match status" value="1"/>
</dbReference>
<dbReference type="SUPFAM" id="SSF51004">
    <property type="entry name" value="C-terminal (heme d1) domain of cytochrome cd1-nitrite reductase"/>
    <property type="match status" value="1"/>
</dbReference>
<keyword evidence="1" id="KW-0732">Signal</keyword>